<dbReference type="SUPFAM" id="SSF53474">
    <property type="entry name" value="alpha/beta-Hydrolases"/>
    <property type="match status" value="1"/>
</dbReference>
<proteinExistence type="predicted"/>
<dbReference type="RefSeq" id="WP_241433477.1">
    <property type="nucleotide sequence ID" value="NZ_AODF01000001.1"/>
</dbReference>
<dbReference type="EMBL" id="AODF01000001">
    <property type="protein sequence ID" value="EUJ33673.1"/>
    <property type="molecule type" value="Genomic_DNA"/>
</dbReference>
<dbReference type="InterPro" id="IPR029058">
    <property type="entry name" value="AB_hydrolase_fold"/>
</dbReference>
<dbReference type="Proteomes" id="UP000019249">
    <property type="component" value="Unassembled WGS sequence"/>
</dbReference>
<keyword evidence="2" id="KW-1185">Reference proteome</keyword>
<protein>
    <submittedName>
        <fullName evidence="1">Two component regulator three Y domain-containing protein</fullName>
    </submittedName>
</protein>
<accession>A0ABP3B275</accession>
<comment type="caution">
    <text evidence="1">The sequence shown here is derived from an EMBL/GenBank/DDBJ whole genome shotgun (WGS) entry which is preliminary data.</text>
</comment>
<dbReference type="Gene3D" id="3.40.50.1820">
    <property type="entry name" value="alpha/beta hydrolase"/>
    <property type="match status" value="1"/>
</dbReference>
<gene>
    <name evidence="1" type="ORF">MFLO_00445</name>
</gene>
<evidence type="ECO:0000313" key="2">
    <source>
        <dbReference type="Proteomes" id="UP000019249"/>
    </source>
</evidence>
<reference evidence="1 2" key="1">
    <citation type="journal article" date="2014" name="Int. J. Syst. Evol. Microbiol.">
        <title>Listeria floridensis sp. nov., Listeria aquatica sp. nov., Listeria cornellensis sp. nov., Listeria riparia sp. nov. and Listeria grandensis sp. nov., from agricultural and natural environments.</title>
        <authorList>
            <person name="den Bakker H.C."/>
            <person name="Warchocki S."/>
            <person name="Wright E.M."/>
            <person name="Allred A.F."/>
            <person name="Ahlstrom C."/>
            <person name="Manuel C.S."/>
            <person name="Stasiewicz M.J."/>
            <person name="Burrell A."/>
            <person name="Roof S."/>
            <person name="Strawn L."/>
            <person name="Fortes E.D."/>
            <person name="Nightingale K.K."/>
            <person name="Kephart D."/>
            <person name="Wiedmann M."/>
        </authorList>
    </citation>
    <scope>NUCLEOTIDE SEQUENCE [LARGE SCALE GENOMIC DNA]</scope>
    <source>
        <strain evidence="1 2">FSL S10-1187</strain>
    </source>
</reference>
<name>A0ABP3B275_9LIST</name>
<sequence length="255" mass="29569">MLKKTMAKIYFRFLSRKYHHQSGLTLDYMFKKSKSRDHLVVIFNAFPRPGLPATYNYIKTTDEVDADRLFILDNFGHNKIAGYYLLDYGDSALEDAVTELVSKKMKERNYKKIIFIGTSKGGYAAMYYAVKLGADAVIAGAPQYLLGNYLTDIPQKANTFKGIAGDPPVYTVDQLNQILPDRIKSKPEKKPIFYVHYSDKEHTYWEHISFLLDDLEEEGYELHRDREEYEEHGEVAKFFPQFLVKTLNDLTSDKK</sequence>
<evidence type="ECO:0000313" key="1">
    <source>
        <dbReference type="EMBL" id="EUJ33673.1"/>
    </source>
</evidence>
<organism evidence="1 2">
    <name type="scientific">Listeria floridensis FSL S10-1187</name>
    <dbReference type="NCBI Taxonomy" id="1265817"/>
    <lineage>
        <taxon>Bacteria</taxon>
        <taxon>Bacillati</taxon>
        <taxon>Bacillota</taxon>
        <taxon>Bacilli</taxon>
        <taxon>Bacillales</taxon>
        <taxon>Listeriaceae</taxon>
        <taxon>Listeria</taxon>
    </lineage>
</organism>